<dbReference type="GO" id="GO:0015031">
    <property type="term" value="P:protein transport"/>
    <property type="evidence" value="ECO:0007669"/>
    <property type="project" value="UniProtKB-UniRule"/>
</dbReference>
<gene>
    <name evidence="4" type="ORF">OTU49_003327</name>
</gene>
<organism evidence="4 5">
    <name type="scientific">Cherax quadricarinatus</name>
    <name type="common">Australian red claw crayfish</name>
    <dbReference type="NCBI Taxonomy" id="27406"/>
    <lineage>
        <taxon>Eukaryota</taxon>
        <taxon>Metazoa</taxon>
        <taxon>Ecdysozoa</taxon>
        <taxon>Arthropoda</taxon>
        <taxon>Crustacea</taxon>
        <taxon>Multicrustacea</taxon>
        <taxon>Malacostraca</taxon>
        <taxon>Eumalacostraca</taxon>
        <taxon>Eucarida</taxon>
        <taxon>Decapoda</taxon>
        <taxon>Pleocyemata</taxon>
        <taxon>Astacidea</taxon>
        <taxon>Parastacoidea</taxon>
        <taxon>Parastacidae</taxon>
        <taxon>Cherax</taxon>
    </lineage>
</organism>
<comment type="function">
    <text evidence="3">Acts as component of the GARP complex that is involved in retrograde transport from early and late endosomes to the trans-Golgi network (TGN).</text>
</comment>
<dbReference type="GO" id="GO:1990745">
    <property type="term" value="C:EARP complex"/>
    <property type="evidence" value="ECO:0007669"/>
    <property type="project" value="TreeGrafter"/>
</dbReference>
<comment type="subunit">
    <text evidence="3">Component of the Golgi-associated retrograde protein (GARP) complex.</text>
</comment>
<dbReference type="Proteomes" id="UP001445076">
    <property type="component" value="Unassembled WGS sequence"/>
</dbReference>
<dbReference type="EMBL" id="JARKIK010000035">
    <property type="protein sequence ID" value="KAK8740021.1"/>
    <property type="molecule type" value="Genomic_DNA"/>
</dbReference>
<comment type="caution">
    <text evidence="4">The sequence shown here is derived from an EMBL/GenBank/DDBJ whole genome shotgun (WGS) entry which is preliminary data.</text>
</comment>
<dbReference type="GO" id="GO:0007030">
    <property type="term" value="P:Golgi organization"/>
    <property type="evidence" value="ECO:0007669"/>
    <property type="project" value="UniProtKB-UniRule"/>
</dbReference>
<protein>
    <recommendedName>
        <fullName evidence="2 3">Vacuolar protein sorting-associated protein 51 homolog</fullName>
    </recommendedName>
</protein>
<evidence type="ECO:0000313" key="4">
    <source>
        <dbReference type="EMBL" id="KAK8740021.1"/>
    </source>
</evidence>
<dbReference type="GO" id="GO:0007041">
    <property type="term" value="P:lysosomal transport"/>
    <property type="evidence" value="ECO:0007669"/>
    <property type="project" value="TreeGrafter"/>
</dbReference>
<dbReference type="Pfam" id="PF08700">
    <property type="entry name" value="VPS51_Exo84_N"/>
    <property type="match status" value="1"/>
</dbReference>
<evidence type="ECO:0000256" key="3">
    <source>
        <dbReference type="RuleBase" id="RU368010"/>
    </source>
</evidence>
<sequence>LQVMASLEGKKERRRRAELLQFYGSGQKEDTPYDINSKHFNHDMYVQKIIKESSLKQLLEHEAQMVSQIQVLDSDCQTLVYDHYDKFIAAADIVRKMKEGSVKMEAQITRLQDNMSRITAS</sequence>
<dbReference type="GO" id="GO:0000938">
    <property type="term" value="C:GARP complex"/>
    <property type="evidence" value="ECO:0007669"/>
    <property type="project" value="UniProtKB-UniRule"/>
</dbReference>
<evidence type="ECO:0000256" key="2">
    <source>
        <dbReference type="ARBA" id="ARBA00016122"/>
    </source>
</evidence>
<keyword evidence="3" id="KW-0333">Golgi apparatus</keyword>
<dbReference type="GO" id="GO:0032456">
    <property type="term" value="P:endocytic recycling"/>
    <property type="evidence" value="ECO:0007669"/>
    <property type="project" value="TreeGrafter"/>
</dbReference>
<dbReference type="PANTHER" id="PTHR15954:SF4">
    <property type="entry name" value="VACUOLAR PROTEIN SORTING-ASSOCIATED PROTEIN 51 HOMOLOG"/>
    <property type="match status" value="1"/>
</dbReference>
<dbReference type="InterPro" id="IPR014812">
    <property type="entry name" value="Vps51"/>
</dbReference>
<dbReference type="GO" id="GO:0042147">
    <property type="term" value="P:retrograde transport, endosome to Golgi"/>
    <property type="evidence" value="ECO:0007669"/>
    <property type="project" value="UniProtKB-UniRule"/>
</dbReference>
<keyword evidence="3" id="KW-0653">Protein transport</keyword>
<name>A0AAW0X6K6_CHEQU</name>
<comment type="subcellular location">
    <subcellularLocation>
        <location evidence="3">Golgi apparatus</location>
        <location evidence="3">trans-Golgi network</location>
    </subcellularLocation>
</comment>
<dbReference type="GO" id="GO:0006869">
    <property type="term" value="P:lipid transport"/>
    <property type="evidence" value="ECO:0007669"/>
    <property type="project" value="UniProtKB-UniRule"/>
</dbReference>
<dbReference type="GO" id="GO:0005829">
    <property type="term" value="C:cytosol"/>
    <property type="evidence" value="ECO:0007669"/>
    <property type="project" value="GOC"/>
</dbReference>
<dbReference type="GO" id="GO:0048193">
    <property type="term" value="P:Golgi vesicle transport"/>
    <property type="evidence" value="ECO:0007669"/>
    <property type="project" value="TreeGrafter"/>
</dbReference>
<keyword evidence="3" id="KW-0813">Transport</keyword>
<dbReference type="AlphaFoldDB" id="A0AAW0X6K6"/>
<feature type="non-terminal residue" evidence="4">
    <location>
        <position position="121"/>
    </location>
</feature>
<keyword evidence="3" id="KW-0445">Lipid transport</keyword>
<dbReference type="PANTHER" id="PTHR15954">
    <property type="entry name" value="VACUOLAR PROTEIN SORTING-ASSOCIATED PROTEIN 51 HOMOLOG"/>
    <property type="match status" value="1"/>
</dbReference>
<dbReference type="GO" id="GO:0016020">
    <property type="term" value="C:membrane"/>
    <property type="evidence" value="ECO:0007669"/>
    <property type="project" value="TreeGrafter"/>
</dbReference>
<evidence type="ECO:0000313" key="5">
    <source>
        <dbReference type="Proteomes" id="UP001445076"/>
    </source>
</evidence>
<comment type="similarity">
    <text evidence="1 3">Belongs to the VPS51 family.</text>
</comment>
<keyword evidence="5" id="KW-1185">Reference proteome</keyword>
<feature type="non-terminal residue" evidence="4">
    <location>
        <position position="1"/>
    </location>
</feature>
<proteinExistence type="inferred from homology"/>
<reference evidence="4 5" key="1">
    <citation type="journal article" date="2024" name="BMC Genomics">
        <title>Genome assembly of redclaw crayfish (Cherax quadricarinatus) provides insights into its immune adaptation and hypoxia tolerance.</title>
        <authorList>
            <person name="Liu Z."/>
            <person name="Zheng J."/>
            <person name="Li H."/>
            <person name="Fang K."/>
            <person name="Wang S."/>
            <person name="He J."/>
            <person name="Zhou D."/>
            <person name="Weng S."/>
            <person name="Chi M."/>
            <person name="Gu Z."/>
            <person name="He J."/>
            <person name="Li F."/>
            <person name="Wang M."/>
        </authorList>
    </citation>
    <scope>NUCLEOTIDE SEQUENCE [LARGE SCALE GENOMIC DNA]</scope>
    <source>
        <strain evidence="4">ZL_2023a</strain>
    </source>
</reference>
<evidence type="ECO:0000256" key="1">
    <source>
        <dbReference type="ARBA" id="ARBA00006080"/>
    </source>
</evidence>
<accession>A0AAW0X6K6</accession>